<evidence type="ECO:0000313" key="2">
    <source>
        <dbReference type="Proteomes" id="UP001163835"/>
    </source>
</evidence>
<dbReference type="EMBL" id="MU795031">
    <property type="protein sequence ID" value="KAJ3812191.1"/>
    <property type="molecule type" value="Genomic_DNA"/>
</dbReference>
<protein>
    <submittedName>
        <fullName evidence="1">Uncharacterized protein</fullName>
    </submittedName>
</protein>
<name>A0ACC1U5V0_9AGAR</name>
<proteinExistence type="predicted"/>
<evidence type="ECO:0000313" key="1">
    <source>
        <dbReference type="EMBL" id="KAJ3812191.1"/>
    </source>
</evidence>
<dbReference type="Proteomes" id="UP001163835">
    <property type="component" value="Unassembled WGS sequence"/>
</dbReference>
<reference evidence="1" key="1">
    <citation type="submission" date="2022-09" db="EMBL/GenBank/DDBJ databases">
        <title>A Global Phylogenomic Analysis of the Shiitake Genus Lentinula.</title>
        <authorList>
            <consortium name="DOE Joint Genome Institute"/>
            <person name="Sierra-Patev S."/>
            <person name="Min B."/>
            <person name="Naranjo-Ortiz M."/>
            <person name="Looney B."/>
            <person name="Konkel Z."/>
            <person name="Slot J.C."/>
            <person name="Sakamoto Y."/>
            <person name="Steenwyk J.L."/>
            <person name="Rokas A."/>
            <person name="Carro J."/>
            <person name="Camarero S."/>
            <person name="Ferreira P."/>
            <person name="Molpeceres G."/>
            <person name="Ruiz-Duenas F.J."/>
            <person name="Serrano A."/>
            <person name="Henrissat B."/>
            <person name="Drula E."/>
            <person name="Hughes K.W."/>
            <person name="Mata J.L."/>
            <person name="Ishikawa N.K."/>
            <person name="Vargas-Isla R."/>
            <person name="Ushijima S."/>
            <person name="Smith C.A."/>
            <person name="Ahrendt S."/>
            <person name="Andreopoulos W."/>
            <person name="He G."/>
            <person name="Labutti K."/>
            <person name="Lipzen A."/>
            <person name="Ng V."/>
            <person name="Riley R."/>
            <person name="Sandor L."/>
            <person name="Barry K."/>
            <person name="Martinez A.T."/>
            <person name="Xiao Y."/>
            <person name="Gibbons J.G."/>
            <person name="Terashima K."/>
            <person name="Grigoriev I.V."/>
            <person name="Hibbett D.S."/>
        </authorList>
    </citation>
    <scope>NUCLEOTIDE SEQUENCE</scope>
    <source>
        <strain evidence="1">TMI1499</strain>
    </source>
</reference>
<keyword evidence="2" id="KW-1185">Reference proteome</keyword>
<comment type="caution">
    <text evidence="1">The sequence shown here is derived from an EMBL/GenBank/DDBJ whole genome shotgun (WGS) entry which is preliminary data.</text>
</comment>
<organism evidence="1 2">
    <name type="scientific">Lentinula aff. lateritia</name>
    <dbReference type="NCBI Taxonomy" id="2804960"/>
    <lineage>
        <taxon>Eukaryota</taxon>
        <taxon>Fungi</taxon>
        <taxon>Dikarya</taxon>
        <taxon>Basidiomycota</taxon>
        <taxon>Agaricomycotina</taxon>
        <taxon>Agaricomycetes</taxon>
        <taxon>Agaricomycetidae</taxon>
        <taxon>Agaricales</taxon>
        <taxon>Marasmiineae</taxon>
        <taxon>Omphalotaceae</taxon>
        <taxon>Lentinula</taxon>
    </lineage>
</organism>
<accession>A0ACC1U5V0</accession>
<gene>
    <name evidence="1" type="ORF">F5876DRAFT_75090</name>
</gene>
<sequence>MLDGCGVLIPPLLHFIWQKLTFDGSDIIAEIISASNAASPPATVDQIGRTSEHRQRENDPSDGEHPSSSTLGGMSYSSGIPAEGLPLRTEDLGKLPVHSLPSGYTNAEAQAPAYHMPVLSEGFQYPGFDSQPNDPVGSTGIPFRIGSSYLSLPSIFDGTNVRINFWCLKDNSFWGPGTTPAHAALAMFNGAYLCLSSTRWDDWGAFIANVDELLRSLDPQSYFEMQTHLTAALLSNGVLCLNQLLILKTETPQTRSIVQNDS</sequence>